<dbReference type="EMBL" id="JWIY01000002">
    <property type="protein sequence ID" value="KIC77868.1"/>
    <property type="molecule type" value="Genomic_DNA"/>
</dbReference>
<proteinExistence type="predicted"/>
<dbReference type="AlphaFoldDB" id="A0A0C1HUU2"/>
<reference evidence="2 3" key="1">
    <citation type="submission" date="2014-12" db="EMBL/GenBank/DDBJ databases">
        <title>Partial genome sequence of Streptococcus constellatus KCOM 1650 (= ChDC B144).</title>
        <authorList>
            <person name="Kook J.-K."/>
            <person name="Park S.-N."/>
            <person name="Lim Y.K."/>
            <person name="Jo E."/>
        </authorList>
    </citation>
    <scope>NUCLEOTIDE SEQUENCE [LARGE SCALE GENOMIC DNA]</scope>
    <source>
        <strain evidence="2 3">KCOM 1650</strain>
    </source>
</reference>
<evidence type="ECO:0000313" key="3">
    <source>
        <dbReference type="Proteomes" id="UP000031339"/>
    </source>
</evidence>
<dbReference type="Proteomes" id="UP000031339">
    <property type="component" value="Unassembled WGS sequence"/>
</dbReference>
<comment type="caution">
    <text evidence="2">The sequence shown here is derived from an EMBL/GenBank/DDBJ whole genome shotgun (WGS) entry which is preliminary data.</text>
</comment>
<dbReference type="RefSeq" id="WP_039677491.1">
    <property type="nucleotide sequence ID" value="NZ_CAUTAL010000027.1"/>
</dbReference>
<sequence>MSLDELKEISMGMALDYQTDYINARTENSEGNSGPTRKASQSDFNSF</sequence>
<organism evidence="2 3">
    <name type="scientific">Streptococcus constellatus</name>
    <dbReference type="NCBI Taxonomy" id="76860"/>
    <lineage>
        <taxon>Bacteria</taxon>
        <taxon>Bacillati</taxon>
        <taxon>Bacillota</taxon>
        <taxon>Bacilli</taxon>
        <taxon>Lactobacillales</taxon>
        <taxon>Streptococcaceae</taxon>
        <taxon>Streptococcus</taxon>
        <taxon>Streptococcus anginosus group</taxon>
    </lineage>
</organism>
<accession>A0A0C1HUU2</accession>
<name>A0A0C1HUU2_STRCV</name>
<evidence type="ECO:0000256" key="1">
    <source>
        <dbReference type="SAM" id="MobiDB-lite"/>
    </source>
</evidence>
<gene>
    <name evidence="2" type="ORF">RN79_06645</name>
</gene>
<feature type="region of interest" description="Disordered" evidence="1">
    <location>
        <begin position="25"/>
        <end position="47"/>
    </location>
</feature>
<evidence type="ECO:0000313" key="2">
    <source>
        <dbReference type="EMBL" id="KIC77868.1"/>
    </source>
</evidence>
<protein>
    <submittedName>
        <fullName evidence="2">Phage protein</fullName>
    </submittedName>
</protein>